<dbReference type="CDD" id="cd18103">
    <property type="entry name" value="SpoU-like_RlmB"/>
    <property type="match status" value="1"/>
</dbReference>
<proteinExistence type="predicted"/>
<dbReference type="Gene3D" id="3.30.1330.30">
    <property type="match status" value="1"/>
</dbReference>
<dbReference type="RefSeq" id="WP_207045869.1">
    <property type="nucleotide sequence ID" value="NZ_JAFLNC010000003.1"/>
</dbReference>
<accession>A0ABS3F7G3</accession>
<organism evidence="5 6">
    <name type="scientific">Sneathiella sedimenti</name>
    <dbReference type="NCBI Taxonomy" id="2816034"/>
    <lineage>
        <taxon>Bacteria</taxon>
        <taxon>Pseudomonadati</taxon>
        <taxon>Pseudomonadota</taxon>
        <taxon>Alphaproteobacteria</taxon>
        <taxon>Sneathiellales</taxon>
        <taxon>Sneathiellaceae</taxon>
        <taxon>Sneathiella</taxon>
    </lineage>
</organism>
<dbReference type="Pfam" id="PF08032">
    <property type="entry name" value="SpoU_sub_bind"/>
    <property type="match status" value="1"/>
</dbReference>
<protein>
    <submittedName>
        <fullName evidence="5">23S rRNA (Guanosine(2251)-2'-O)-methyltransferase RlmB</fullName>
    </submittedName>
</protein>
<evidence type="ECO:0000256" key="1">
    <source>
        <dbReference type="ARBA" id="ARBA00022603"/>
    </source>
</evidence>
<sequence length="296" mass="31705">MLQDTKHNISIAMTRSKSANIRGRKPQREAENSARNSPRARHGGKSGPPSEAWLYGDHAVMAAIANPARKIRRLVLTKAKLETLDEETRGRIEEQVAPELTDKDGIAKLLPDQAIHQGIALLPSPLPDRSLEDLTRESGQGTMVVAILDQVTDPHNVGAILRSAAAFNVAAVILPDRHSPPVTGVLAKAASGAVEVVPIIRVGNLSRALDQLAELGFWRIGLDGQAEQELEQAAANFTKIAIVLGAEGKGLRQLTARTCDLLAKLPISSQVESLNVSNAAAITFYELARAARLSKS</sequence>
<evidence type="ECO:0000313" key="5">
    <source>
        <dbReference type="EMBL" id="MBO0334268.1"/>
    </source>
</evidence>
<evidence type="ECO:0000256" key="3">
    <source>
        <dbReference type="SAM" id="MobiDB-lite"/>
    </source>
</evidence>
<dbReference type="PANTHER" id="PTHR46429">
    <property type="entry name" value="23S RRNA (GUANOSINE-2'-O-)-METHYLTRANSFERASE RLMB"/>
    <property type="match status" value="1"/>
</dbReference>
<dbReference type="InterPro" id="IPR029028">
    <property type="entry name" value="Alpha/beta_knot_MTases"/>
</dbReference>
<dbReference type="NCBIfam" id="TIGR00186">
    <property type="entry name" value="rRNA_methyl_3"/>
    <property type="match status" value="1"/>
</dbReference>
<dbReference type="Gene3D" id="3.40.1280.10">
    <property type="match status" value="1"/>
</dbReference>
<dbReference type="SUPFAM" id="SSF75217">
    <property type="entry name" value="alpha/beta knot"/>
    <property type="match status" value="1"/>
</dbReference>
<dbReference type="InterPro" id="IPR004441">
    <property type="entry name" value="rRNA_MeTrfase_TrmH"/>
</dbReference>
<reference evidence="5 6" key="1">
    <citation type="submission" date="2021-03" db="EMBL/GenBank/DDBJ databases">
        <title>Sneathiella sp. CAU 1612 isolated from Kang Won-do.</title>
        <authorList>
            <person name="Kim W."/>
        </authorList>
    </citation>
    <scope>NUCLEOTIDE SEQUENCE [LARGE SCALE GENOMIC DNA]</scope>
    <source>
        <strain evidence="5 6">CAU 1612</strain>
    </source>
</reference>
<feature type="domain" description="RNA 2-O ribose methyltransferase substrate binding" evidence="4">
    <location>
        <begin position="53"/>
        <end position="129"/>
    </location>
</feature>
<feature type="region of interest" description="Disordered" evidence="3">
    <location>
        <begin position="1"/>
        <end position="51"/>
    </location>
</feature>
<keyword evidence="2" id="KW-0808">Transferase</keyword>
<dbReference type="SMART" id="SM00967">
    <property type="entry name" value="SpoU_sub_bind"/>
    <property type="match status" value="1"/>
</dbReference>
<dbReference type="InterPro" id="IPR029026">
    <property type="entry name" value="tRNA_m1G_MTases_N"/>
</dbReference>
<keyword evidence="1" id="KW-0489">Methyltransferase</keyword>
<dbReference type="Pfam" id="PF00588">
    <property type="entry name" value="SpoU_methylase"/>
    <property type="match status" value="1"/>
</dbReference>
<dbReference type="PANTHER" id="PTHR46429:SF1">
    <property type="entry name" value="23S RRNA (GUANOSINE-2'-O-)-METHYLTRANSFERASE RLMB"/>
    <property type="match status" value="1"/>
</dbReference>
<dbReference type="SUPFAM" id="SSF55315">
    <property type="entry name" value="L30e-like"/>
    <property type="match status" value="1"/>
</dbReference>
<comment type="caution">
    <text evidence="5">The sequence shown here is derived from an EMBL/GenBank/DDBJ whole genome shotgun (WGS) entry which is preliminary data.</text>
</comment>
<evidence type="ECO:0000256" key="2">
    <source>
        <dbReference type="ARBA" id="ARBA00022679"/>
    </source>
</evidence>
<gene>
    <name evidence="5" type="primary">rlmB</name>
    <name evidence="5" type="ORF">J0X12_11610</name>
</gene>
<evidence type="ECO:0000313" key="6">
    <source>
        <dbReference type="Proteomes" id="UP000664761"/>
    </source>
</evidence>
<dbReference type="InterPro" id="IPR001537">
    <property type="entry name" value="SpoU_MeTrfase"/>
</dbReference>
<keyword evidence="6" id="KW-1185">Reference proteome</keyword>
<name>A0ABS3F7G3_9PROT</name>
<dbReference type="InterPro" id="IPR013123">
    <property type="entry name" value="SpoU_subst-bd"/>
</dbReference>
<dbReference type="Proteomes" id="UP000664761">
    <property type="component" value="Unassembled WGS sequence"/>
</dbReference>
<evidence type="ECO:0000259" key="4">
    <source>
        <dbReference type="SMART" id="SM00967"/>
    </source>
</evidence>
<dbReference type="EMBL" id="JAFLNC010000003">
    <property type="protein sequence ID" value="MBO0334268.1"/>
    <property type="molecule type" value="Genomic_DNA"/>
</dbReference>
<dbReference type="InterPro" id="IPR029064">
    <property type="entry name" value="Ribosomal_eL30-like_sf"/>
</dbReference>